<dbReference type="Pfam" id="PF07687">
    <property type="entry name" value="M20_dimer"/>
    <property type="match status" value="1"/>
</dbReference>
<dbReference type="InterPro" id="IPR010169">
    <property type="entry name" value="AcOrn-deacetyl"/>
</dbReference>
<dbReference type="RefSeq" id="WP_328985486.1">
    <property type="nucleotide sequence ID" value="NZ_CP121472.1"/>
</dbReference>
<evidence type="ECO:0000256" key="1">
    <source>
        <dbReference type="ARBA" id="ARBA00001947"/>
    </source>
</evidence>
<keyword evidence="5" id="KW-0028">Amino-acid biosynthesis</keyword>
<proteinExistence type="inferred from homology"/>
<dbReference type="InterPro" id="IPR001261">
    <property type="entry name" value="ArgE/DapE_CS"/>
</dbReference>
<name>A0ABZ0SGZ7_9GAMM</name>
<dbReference type="NCBIfam" id="TIGR01892">
    <property type="entry name" value="AcOrn-deacetyl"/>
    <property type="match status" value="1"/>
</dbReference>
<evidence type="ECO:0000313" key="11">
    <source>
        <dbReference type="EMBL" id="WPL19734.1"/>
    </source>
</evidence>
<dbReference type="Proteomes" id="UP001432180">
    <property type="component" value="Chromosome"/>
</dbReference>
<keyword evidence="12" id="KW-1185">Reference proteome</keyword>
<dbReference type="SUPFAM" id="SSF55031">
    <property type="entry name" value="Bacterial exopeptidase dimerisation domain"/>
    <property type="match status" value="1"/>
</dbReference>
<keyword evidence="8" id="KW-0862">Zinc</keyword>
<dbReference type="SUPFAM" id="SSF53187">
    <property type="entry name" value="Zn-dependent exopeptidases"/>
    <property type="match status" value="1"/>
</dbReference>
<evidence type="ECO:0000256" key="5">
    <source>
        <dbReference type="ARBA" id="ARBA00022605"/>
    </source>
</evidence>
<dbReference type="EC" id="3.5.1.16" evidence="11"/>
<dbReference type="InterPro" id="IPR011650">
    <property type="entry name" value="Peptidase_M20_dimer"/>
</dbReference>
<comment type="cofactor">
    <cofactor evidence="1">
        <name>Zn(2+)</name>
        <dbReference type="ChEBI" id="CHEBI:29105"/>
    </cofactor>
</comment>
<dbReference type="NCBIfam" id="NF003474">
    <property type="entry name" value="PRK05111.1"/>
    <property type="match status" value="1"/>
</dbReference>
<accession>A0ABZ0SGZ7</accession>
<evidence type="ECO:0000259" key="10">
    <source>
        <dbReference type="Pfam" id="PF07687"/>
    </source>
</evidence>
<dbReference type="CDD" id="cd03894">
    <property type="entry name" value="M20_ArgE"/>
    <property type="match status" value="1"/>
</dbReference>
<reference evidence="11 12" key="1">
    <citation type="journal article" date="2023" name="Microorganisms">
        <title>Thiorhodovibrio frisius and Trv. litoralis spp. nov., Two Novel Members from a Clade of Fastidious Purple Sulfur Bacteria That Exhibit Unique Red-Shifted Light-Harvesting Capabilities.</title>
        <authorList>
            <person name="Methner A."/>
            <person name="Kuzyk S.B."/>
            <person name="Petersen J."/>
            <person name="Bauer S."/>
            <person name="Brinkmann H."/>
            <person name="Sichau K."/>
            <person name="Wanner G."/>
            <person name="Wolf J."/>
            <person name="Neumann-Schaal M."/>
            <person name="Henke P."/>
            <person name="Tank M."/>
            <person name="Sproer C."/>
            <person name="Bunk B."/>
            <person name="Overmann J."/>
        </authorList>
    </citation>
    <scope>NUCLEOTIDE SEQUENCE [LARGE SCALE GENOMIC DNA]</scope>
    <source>
        <strain evidence="11 12">DSM 6702</strain>
    </source>
</reference>
<dbReference type="PANTHER" id="PTHR43808">
    <property type="entry name" value="ACETYLORNITHINE DEACETYLASE"/>
    <property type="match status" value="1"/>
</dbReference>
<dbReference type="GO" id="GO:0008777">
    <property type="term" value="F:acetylornithine deacetylase activity"/>
    <property type="evidence" value="ECO:0007669"/>
    <property type="project" value="UniProtKB-EC"/>
</dbReference>
<evidence type="ECO:0000256" key="8">
    <source>
        <dbReference type="ARBA" id="ARBA00022833"/>
    </source>
</evidence>
<dbReference type="Pfam" id="PF01546">
    <property type="entry name" value="Peptidase_M20"/>
    <property type="match status" value="1"/>
</dbReference>
<keyword evidence="4" id="KW-0055">Arginine biosynthesis</keyword>
<evidence type="ECO:0000256" key="6">
    <source>
        <dbReference type="ARBA" id="ARBA00022723"/>
    </source>
</evidence>
<evidence type="ECO:0000256" key="7">
    <source>
        <dbReference type="ARBA" id="ARBA00022801"/>
    </source>
</evidence>
<dbReference type="EMBL" id="CP121472">
    <property type="protein sequence ID" value="WPL19734.1"/>
    <property type="molecule type" value="Genomic_DNA"/>
</dbReference>
<dbReference type="PROSITE" id="PS00759">
    <property type="entry name" value="ARGE_DAPE_CPG2_2"/>
    <property type="match status" value="1"/>
</dbReference>
<evidence type="ECO:0000256" key="4">
    <source>
        <dbReference type="ARBA" id="ARBA00022571"/>
    </source>
</evidence>
<dbReference type="InterPro" id="IPR002933">
    <property type="entry name" value="Peptidase_M20"/>
</dbReference>
<gene>
    <name evidence="11" type="primary">argE</name>
    <name evidence="11" type="ORF">Thiowin_04878</name>
</gene>
<evidence type="ECO:0000256" key="3">
    <source>
        <dbReference type="ARBA" id="ARBA00022490"/>
    </source>
</evidence>
<keyword evidence="7 11" id="KW-0378">Hydrolase</keyword>
<dbReference type="Gene3D" id="3.40.630.10">
    <property type="entry name" value="Zn peptidases"/>
    <property type="match status" value="1"/>
</dbReference>
<dbReference type="Gene3D" id="3.30.70.360">
    <property type="match status" value="1"/>
</dbReference>
<keyword evidence="9" id="KW-0170">Cobalt</keyword>
<evidence type="ECO:0000256" key="9">
    <source>
        <dbReference type="ARBA" id="ARBA00023285"/>
    </source>
</evidence>
<evidence type="ECO:0000256" key="2">
    <source>
        <dbReference type="ARBA" id="ARBA00005691"/>
    </source>
</evidence>
<keyword evidence="3" id="KW-0963">Cytoplasm</keyword>
<dbReference type="InterPro" id="IPR050072">
    <property type="entry name" value="Peptidase_M20A"/>
</dbReference>
<evidence type="ECO:0000313" key="12">
    <source>
        <dbReference type="Proteomes" id="UP001432180"/>
    </source>
</evidence>
<comment type="similarity">
    <text evidence="2">Belongs to the peptidase M20A family. ArgE subfamily.</text>
</comment>
<feature type="domain" description="Peptidase M20 dimerisation" evidence="10">
    <location>
        <begin position="207"/>
        <end position="315"/>
    </location>
</feature>
<dbReference type="InterPro" id="IPR036264">
    <property type="entry name" value="Bact_exopeptidase_dim_dom"/>
</dbReference>
<sequence>MTAASSQVLTPGAPPLRQMLSELIATPSVSSVNPALNQSNRPLLDHLAGWLEDSGFDVEILTLAGQPGKANLIATLGQDRDQLKGTGLVLAGHSDTVPYDEHLWRHDPFTLTEAEGRLYGLGICDMKAFLALAVEAAQGLKAEQLKAPLVILATADEESAMHGARALLNSLSPDGSPDGITHGSKNGRRLGAHALIGEPTNLRPVRAHKGVMGESIRLRGQSGHASDPALGRNALDGMHDVISAILRWRDGLKTRYHDKLFSIPYPTVNLGHIRGGDNPNRICGECELQLDLRPLPGLEPDSLRAELQELIAPIAASRGLTWQLDALFESIPPGATPANAPIVRATEELTGLPAEAVNFGTELPFFNLLGMNTVVLGPGDIAQAHQPNEFLSLARIAPTQSLLRALIEQFCLTHTP</sequence>
<keyword evidence="6" id="KW-0479">Metal-binding</keyword>
<dbReference type="PANTHER" id="PTHR43808:SF1">
    <property type="entry name" value="ACETYLORNITHINE DEACETYLASE"/>
    <property type="match status" value="1"/>
</dbReference>
<protein>
    <submittedName>
        <fullName evidence="11">Acetylornithine deacetylase</fullName>
        <ecNumber evidence="11">3.5.1.16</ecNumber>
    </submittedName>
</protein>
<organism evidence="11 12">
    <name type="scientific">Thiorhodovibrio winogradskyi</name>
    <dbReference type="NCBI Taxonomy" id="77007"/>
    <lineage>
        <taxon>Bacteria</taxon>
        <taxon>Pseudomonadati</taxon>
        <taxon>Pseudomonadota</taxon>
        <taxon>Gammaproteobacteria</taxon>
        <taxon>Chromatiales</taxon>
        <taxon>Chromatiaceae</taxon>
        <taxon>Thiorhodovibrio</taxon>
    </lineage>
</organism>